<dbReference type="Gene3D" id="2.40.170.20">
    <property type="entry name" value="TonB-dependent receptor, beta-barrel domain"/>
    <property type="match status" value="1"/>
</dbReference>
<keyword evidence="8" id="KW-0732">Signal</keyword>
<dbReference type="PROSITE" id="PS52016">
    <property type="entry name" value="TONB_DEPENDENT_REC_3"/>
    <property type="match status" value="1"/>
</dbReference>
<protein>
    <submittedName>
        <fullName evidence="10">TonB-dependent receptor</fullName>
    </submittedName>
</protein>
<feature type="domain" description="TonB-dependent receptor plug" evidence="9">
    <location>
        <begin position="116"/>
        <end position="234"/>
    </location>
</feature>
<evidence type="ECO:0000313" key="10">
    <source>
        <dbReference type="EMBL" id="QDO93782.1"/>
    </source>
</evidence>
<organism evidence="10 11">
    <name type="scientific">Formosa sediminum</name>
    <dbReference type="NCBI Taxonomy" id="2594004"/>
    <lineage>
        <taxon>Bacteria</taxon>
        <taxon>Pseudomonadati</taxon>
        <taxon>Bacteroidota</taxon>
        <taxon>Flavobacteriia</taxon>
        <taxon>Flavobacteriales</taxon>
        <taxon>Flavobacteriaceae</taxon>
        <taxon>Formosa</taxon>
    </lineage>
</organism>
<comment type="subcellular location">
    <subcellularLocation>
        <location evidence="1 7">Cell outer membrane</location>
        <topology evidence="1 7">Multi-pass membrane protein</topology>
    </subcellularLocation>
</comment>
<name>A0A516GQI5_9FLAO</name>
<dbReference type="InterPro" id="IPR036942">
    <property type="entry name" value="Beta-barrel_TonB_sf"/>
</dbReference>
<dbReference type="Pfam" id="PF07715">
    <property type="entry name" value="Plug"/>
    <property type="match status" value="1"/>
</dbReference>
<dbReference type="NCBIfam" id="TIGR04057">
    <property type="entry name" value="SusC_RagA_signa"/>
    <property type="match status" value="1"/>
</dbReference>
<dbReference type="KEGG" id="fop:FNB79_07255"/>
<dbReference type="NCBIfam" id="TIGR04056">
    <property type="entry name" value="OMP_RagA_SusC"/>
    <property type="match status" value="1"/>
</dbReference>
<dbReference type="InterPro" id="IPR037066">
    <property type="entry name" value="Plug_dom_sf"/>
</dbReference>
<evidence type="ECO:0000256" key="2">
    <source>
        <dbReference type="ARBA" id="ARBA00022448"/>
    </source>
</evidence>
<dbReference type="InterPro" id="IPR039426">
    <property type="entry name" value="TonB-dep_rcpt-like"/>
</dbReference>
<evidence type="ECO:0000256" key="8">
    <source>
        <dbReference type="SAM" id="SignalP"/>
    </source>
</evidence>
<accession>A0A516GQI5</accession>
<evidence type="ECO:0000313" key="11">
    <source>
        <dbReference type="Proteomes" id="UP000319209"/>
    </source>
</evidence>
<evidence type="ECO:0000256" key="3">
    <source>
        <dbReference type="ARBA" id="ARBA00022452"/>
    </source>
</evidence>
<evidence type="ECO:0000256" key="7">
    <source>
        <dbReference type="PROSITE-ProRule" id="PRU01360"/>
    </source>
</evidence>
<keyword evidence="2 7" id="KW-0813">Transport</keyword>
<feature type="signal peptide" evidence="8">
    <location>
        <begin position="1"/>
        <end position="21"/>
    </location>
</feature>
<keyword evidence="11" id="KW-1185">Reference proteome</keyword>
<dbReference type="InterPro" id="IPR008969">
    <property type="entry name" value="CarboxyPept-like_regulatory"/>
</dbReference>
<evidence type="ECO:0000256" key="6">
    <source>
        <dbReference type="ARBA" id="ARBA00023237"/>
    </source>
</evidence>
<dbReference type="Pfam" id="PF13715">
    <property type="entry name" value="CarbopepD_reg_2"/>
    <property type="match status" value="1"/>
</dbReference>
<proteinExistence type="inferred from homology"/>
<evidence type="ECO:0000256" key="5">
    <source>
        <dbReference type="ARBA" id="ARBA00023136"/>
    </source>
</evidence>
<dbReference type="SUPFAM" id="SSF56935">
    <property type="entry name" value="Porins"/>
    <property type="match status" value="1"/>
</dbReference>
<comment type="similarity">
    <text evidence="7">Belongs to the TonB-dependent receptor family.</text>
</comment>
<dbReference type="GO" id="GO:0009279">
    <property type="term" value="C:cell outer membrane"/>
    <property type="evidence" value="ECO:0007669"/>
    <property type="project" value="UniProtKB-SubCell"/>
</dbReference>
<evidence type="ECO:0000256" key="4">
    <source>
        <dbReference type="ARBA" id="ARBA00022692"/>
    </source>
</evidence>
<keyword evidence="6 7" id="KW-0998">Cell outer membrane</keyword>
<keyword evidence="5 7" id="KW-0472">Membrane</keyword>
<dbReference type="AlphaFoldDB" id="A0A516GQI5"/>
<reference evidence="10 11" key="1">
    <citation type="submission" date="2019-07" db="EMBL/GenBank/DDBJ databases">
        <title>Genome sequencing for Formosa sp. PS13.</title>
        <authorList>
            <person name="Park S.-J."/>
        </authorList>
    </citation>
    <scope>NUCLEOTIDE SEQUENCE [LARGE SCALE GENOMIC DNA]</scope>
    <source>
        <strain evidence="10 11">PS13</strain>
    </source>
</reference>
<feature type="chain" id="PRO_5022231377" evidence="8">
    <location>
        <begin position="22"/>
        <end position="1016"/>
    </location>
</feature>
<dbReference type="InterPro" id="IPR023996">
    <property type="entry name" value="TonB-dep_OMP_SusC/RagA"/>
</dbReference>
<keyword evidence="4 7" id="KW-0812">Transmembrane</keyword>
<evidence type="ECO:0000256" key="1">
    <source>
        <dbReference type="ARBA" id="ARBA00004571"/>
    </source>
</evidence>
<keyword evidence="3 7" id="KW-1134">Transmembrane beta strand</keyword>
<dbReference type="EMBL" id="CP041637">
    <property type="protein sequence ID" value="QDO93782.1"/>
    <property type="molecule type" value="Genomic_DNA"/>
</dbReference>
<gene>
    <name evidence="10" type="ORF">FNB79_07255</name>
</gene>
<dbReference type="OrthoDB" id="9768177at2"/>
<dbReference type="RefSeq" id="WP_143380684.1">
    <property type="nucleotide sequence ID" value="NZ_CP041637.1"/>
</dbReference>
<dbReference type="SUPFAM" id="SSF49464">
    <property type="entry name" value="Carboxypeptidase regulatory domain-like"/>
    <property type="match status" value="1"/>
</dbReference>
<dbReference type="Gene3D" id="2.170.130.10">
    <property type="entry name" value="TonB-dependent receptor, plug domain"/>
    <property type="match status" value="1"/>
</dbReference>
<sequence length="1016" mass="112050">MKKKLLSVLTLFLLVAQIIHAQQKTITGIVTGSDELPLPGTTIMVKGSTSGTSTDFDGKYSITASPGEIITFSFVGFKKQEKLVGTSSIINVTLEEDASALDEIVLMGYTKTSRTELTGSTVQLDNAVFEQVPVSTIDQVLQGKVAGLSFNVNSGTPGSTTDIRIRGRSSLTAGNEPLYVIDGVPVSSTAANSTTSGSSFSPLASINSNNVESITVLKDASATAAYGARGANGVIVITTKSGKSGKTQFNFNSSYGFSNDAVDGPQVLTGAEREILFYEGVFNTYGETYGFDLDGAQAFSEANNLDGGVYTAWNAAGRPEANWGDVITNKDAPLMEYNLSASGGDETYSFFTSVGYYDQEATVIGSDFERFTGQVNLSKDFSDKITFSTRNSGSYSYQDGLLETSAYFSSPRAVKFFMPSTDQPYDDEGNINLNTSLPNPLLIAQEDIDDSKFTRISSNNSLKWELPIPNLTFNTTVAIDLQLYSYKRYRNRIDGDGASTNGYGWQANSTRTNYVFQNNLDYLLNINDDHSLDFKVLQEYQKNRYNYLEADAENFADDGLTNLNSAGTPTTANSYFTDWAIASYTGLMHYSGYQGKYVFDTTIRREGNSRFDSDNRWGTFWSVGAAWNVHKEAFLADSSWLSTLKLRASYGLTGNADIDINQYQSLLGYDGDYNGSSAIYLETFGAEGLSWETSKAVDFGVDLGFFNNRFTTTIAYYNRRTEDMLLEVDLPFTSGFEEQTANVGEMENKGFEFEFNAEILRSENVFISIGGNLATNENKVVKMYEDNSGEETVISGTTQRVESGHPAYGWYMVTSAGVDTQTGEELYYIDGKGSETTTVYTEANQVWQGGSALPTFTAGFNLNIEAYNFFLNVSSYYAGGHKVYEDWARYTNGTDLYTTLYYQGVDAILDRWQQPGDETRFGKMTYSTTPWQQNSKFLYDGDYFRIKDITFGYNLPDSVNSIVGLQSARVFVRATNPYTWVKSDYLKYDPEISADGYTGLETPPTKSLIFGVNINF</sequence>
<dbReference type="Proteomes" id="UP000319209">
    <property type="component" value="Chromosome"/>
</dbReference>
<dbReference type="InterPro" id="IPR023997">
    <property type="entry name" value="TonB-dep_OMP_SusC/RagA_CS"/>
</dbReference>
<dbReference type="Gene3D" id="2.60.40.1120">
    <property type="entry name" value="Carboxypeptidase-like, regulatory domain"/>
    <property type="match status" value="1"/>
</dbReference>
<keyword evidence="10" id="KW-0675">Receptor</keyword>
<evidence type="ECO:0000259" key="9">
    <source>
        <dbReference type="Pfam" id="PF07715"/>
    </source>
</evidence>
<dbReference type="InterPro" id="IPR012910">
    <property type="entry name" value="Plug_dom"/>
</dbReference>